<evidence type="ECO:0000313" key="1">
    <source>
        <dbReference type="EMBL" id="OJG83930.1"/>
    </source>
</evidence>
<comment type="caution">
    <text evidence="1">The sequence shown here is derived from an EMBL/GenBank/DDBJ whole genome shotgun (WGS) entry which is preliminary data.</text>
</comment>
<reference evidence="1 2" key="1">
    <citation type="submission" date="2014-12" db="EMBL/GenBank/DDBJ databases">
        <title>Draft genome sequences of 29 type strains of Enterococci.</title>
        <authorList>
            <person name="Zhong Z."/>
            <person name="Sun Z."/>
            <person name="Liu W."/>
            <person name="Zhang W."/>
            <person name="Zhang H."/>
        </authorList>
    </citation>
    <scope>NUCLEOTIDE SEQUENCE [LARGE SCALE GENOMIC DNA]</scope>
    <source>
        <strain evidence="1 2">DSM 15687</strain>
    </source>
</reference>
<gene>
    <name evidence="1" type="ORF">RV14_GL000107</name>
</gene>
<dbReference type="RefSeq" id="WP_245785425.1">
    <property type="nucleotide sequence ID" value="NZ_JXLB01000001.1"/>
</dbReference>
<evidence type="ECO:0000313" key="2">
    <source>
        <dbReference type="Proteomes" id="UP000182152"/>
    </source>
</evidence>
<dbReference type="STRING" id="150033.RV14_GL000107"/>
<dbReference type="AlphaFoldDB" id="A0A1L8WSF0"/>
<proteinExistence type="predicted"/>
<sequence>MYKVIVQYSVSEKIGLKDANSLDMPIKQPFQADKRKLNDITFNIKAQKIFGTELPTIYDKAAILVINLEKNIFFIFTMETNGQLLAMITFFKLNGCTTHFSQEEAVRFILDITTSSRI</sequence>
<organism evidence="1 2">
    <name type="scientific">Enterococcus ratti</name>
    <dbReference type="NCBI Taxonomy" id="150033"/>
    <lineage>
        <taxon>Bacteria</taxon>
        <taxon>Bacillati</taxon>
        <taxon>Bacillota</taxon>
        <taxon>Bacilli</taxon>
        <taxon>Lactobacillales</taxon>
        <taxon>Enterococcaceae</taxon>
        <taxon>Enterococcus</taxon>
    </lineage>
</organism>
<dbReference type="EMBL" id="JXLB01000001">
    <property type="protein sequence ID" value="OJG83930.1"/>
    <property type="molecule type" value="Genomic_DNA"/>
</dbReference>
<accession>A0A1L8WSF0</accession>
<keyword evidence="2" id="KW-1185">Reference proteome</keyword>
<protein>
    <submittedName>
        <fullName evidence="1">Death on curing protein</fullName>
    </submittedName>
</protein>
<name>A0A1L8WSF0_9ENTE</name>
<dbReference type="Proteomes" id="UP000182152">
    <property type="component" value="Unassembled WGS sequence"/>
</dbReference>